<accession>A0AA39SQ17</accession>
<proteinExistence type="predicted"/>
<keyword evidence="3" id="KW-1185">Reference proteome</keyword>
<dbReference type="AlphaFoldDB" id="A0AA39SQ17"/>
<sequence>MPSGFFRENGGSSFTEVVRNVHSMKEVSESKMYQKVEVMYWDGEGNDTRWLEYSVVGVLKTFTDVSLVVKTLLDSQRLDWAVGEPLMIAEDTLNRDNLYSGKVLVLIPFNHKCPDFIKVQSGRRAFSVSVWEDPTQISYSNILQWLGLDWDDHDGQLSPGSEKSKEDTGGGGKVEGGEMGCNNLAHQNNHLGKDDRQTDYRSKRTVGDMGLGEAELFGIGKEKNINGVFKSNKSKGKEVGRSQVFKEAVMMGSKPGGGVISSSEETESGRVVISPKYRGDSSKGGLGHVVGGNIVIDLGCGLIDEGNNGLSKALALKVLNKPNQSDVRLLKRAHFELELDGFSKAQEEENCSSSGF</sequence>
<evidence type="ECO:0000313" key="2">
    <source>
        <dbReference type="EMBL" id="KAK0594698.1"/>
    </source>
</evidence>
<organism evidence="2 3">
    <name type="scientific">Acer saccharum</name>
    <name type="common">Sugar maple</name>
    <dbReference type="NCBI Taxonomy" id="4024"/>
    <lineage>
        <taxon>Eukaryota</taxon>
        <taxon>Viridiplantae</taxon>
        <taxon>Streptophyta</taxon>
        <taxon>Embryophyta</taxon>
        <taxon>Tracheophyta</taxon>
        <taxon>Spermatophyta</taxon>
        <taxon>Magnoliopsida</taxon>
        <taxon>eudicotyledons</taxon>
        <taxon>Gunneridae</taxon>
        <taxon>Pentapetalae</taxon>
        <taxon>rosids</taxon>
        <taxon>malvids</taxon>
        <taxon>Sapindales</taxon>
        <taxon>Sapindaceae</taxon>
        <taxon>Hippocastanoideae</taxon>
        <taxon>Acereae</taxon>
        <taxon>Acer</taxon>
    </lineage>
</organism>
<reference evidence="2" key="1">
    <citation type="journal article" date="2022" name="Plant J.">
        <title>Strategies of tolerance reflected in two North American maple genomes.</title>
        <authorList>
            <person name="McEvoy S.L."/>
            <person name="Sezen U.U."/>
            <person name="Trouern-Trend A."/>
            <person name="McMahon S.M."/>
            <person name="Schaberg P.G."/>
            <person name="Yang J."/>
            <person name="Wegrzyn J.L."/>
            <person name="Swenson N.G."/>
        </authorList>
    </citation>
    <scope>NUCLEOTIDE SEQUENCE</scope>
    <source>
        <strain evidence="2">NS2018</strain>
    </source>
</reference>
<name>A0AA39SQ17_ACESA</name>
<feature type="region of interest" description="Disordered" evidence="1">
    <location>
        <begin position="156"/>
        <end position="178"/>
    </location>
</feature>
<evidence type="ECO:0000313" key="3">
    <source>
        <dbReference type="Proteomes" id="UP001168877"/>
    </source>
</evidence>
<protein>
    <submittedName>
        <fullName evidence="2">Uncharacterized protein</fullName>
    </submittedName>
</protein>
<gene>
    <name evidence="2" type="ORF">LWI29_006479</name>
</gene>
<reference evidence="2" key="2">
    <citation type="submission" date="2023-06" db="EMBL/GenBank/DDBJ databases">
        <authorList>
            <person name="Swenson N.G."/>
            <person name="Wegrzyn J.L."/>
            <person name="Mcevoy S.L."/>
        </authorList>
    </citation>
    <scope>NUCLEOTIDE SEQUENCE</scope>
    <source>
        <strain evidence="2">NS2018</strain>
        <tissue evidence="2">Leaf</tissue>
    </source>
</reference>
<feature type="compositionally biased region" description="Gly residues" evidence="1">
    <location>
        <begin position="169"/>
        <end position="178"/>
    </location>
</feature>
<comment type="caution">
    <text evidence="2">The sequence shown here is derived from an EMBL/GenBank/DDBJ whole genome shotgun (WGS) entry which is preliminary data.</text>
</comment>
<evidence type="ECO:0000256" key="1">
    <source>
        <dbReference type="SAM" id="MobiDB-lite"/>
    </source>
</evidence>
<dbReference type="Proteomes" id="UP001168877">
    <property type="component" value="Unassembled WGS sequence"/>
</dbReference>
<dbReference type="EMBL" id="JAUESC010000010">
    <property type="protein sequence ID" value="KAK0594698.1"/>
    <property type="molecule type" value="Genomic_DNA"/>
</dbReference>